<sequence>MANDRSLPTRGRLLDAALTRFARDGWGGTSIRDLARDVGIRESSVYKHFPSKQALFDALIERADARMADVAGQFGVSVESPEAASPAYVGMTEERLVAVAQGFFDAVLHDPELVVLRRLFVVNQYRDDAIGERLRDYWIERPLQFQASLFRDLFATGEFRDGFDPEQTALAFYGPILTLLQLAEGGGESEGRARDLLARHVGHFRASHLRES</sequence>
<dbReference type="InterPro" id="IPR009057">
    <property type="entry name" value="Homeodomain-like_sf"/>
</dbReference>
<evidence type="ECO:0000256" key="4">
    <source>
        <dbReference type="PROSITE-ProRule" id="PRU00335"/>
    </source>
</evidence>
<proteinExistence type="predicted"/>
<dbReference type="PROSITE" id="PS50977">
    <property type="entry name" value="HTH_TETR_2"/>
    <property type="match status" value="1"/>
</dbReference>
<accession>A0A921ELV8</accession>
<dbReference type="EMBL" id="DYZF01000081">
    <property type="protein sequence ID" value="HJE51017.1"/>
    <property type="molecule type" value="Genomic_DNA"/>
</dbReference>
<evidence type="ECO:0000256" key="1">
    <source>
        <dbReference type="ARBA" id="ARBA00023015"/>
    </source>
</evidence>
<gene>
    <name evidence="6" type="ORF">K8V15_03405</name>
</gene>
<dbReference type="Gene3D" id="1.10.357.10">
    <property type="entry name" value="Tetracycline Repressor, domain 2"/>
    <property type="match status" value="1"/>
</dbReference>
<dbReference type="GO" id="GO:0000976">
    <property type="term" value="F:transcription cis-regulatory region binding"/>
    <property type="evidence" value="ECO:0007669"/>
    <property type="project" value="TreeGrafter"/>
</dbReference>
<keyword evidence="1" id="KW-0805">Transcription regulation</keyword>
<evidence type="ECO:0000313" key="6">
    <source>
        <dbReference type="EMBL" id="HJE51017.1"/>
    </source>
</evidence>
<dbReference type="SUPFAM" id="SSF46689">
    <property type="entry name" value="Homeodomain-like"/>
    <property type="match status" value="1"/>
</dbReference>
<dbReference type="Proteomes" id="UP000712713">
    <property type="component" value="Unassembled WGS sequence"/>
</dbReference>
<comment type="caution">
    <text evidence="6">The sequence shown here is derived from an EMBL/GenBank/DDBJ whole genome shotgun (WGS) entry which is preliminary data.</text>
</comment>
<keyword evidence="2 4" id="KW-0238">DNA-binding</keyword>
<protein>
    <submittedName>
        <fullName evidence="6">TetR/AcrR family transcriptional regulator</fullName>
    </submittedName>
</protein>
<evidence type="ECO:0000256" key="2">
    <source>
        <dbReference type="ARBA" id="ARBA00023125"/>
    </source>
</evidence>
<dbReference type="PANTHER" id="PTHR30055:SF234">
    <property type="entry name" value="HTH-TYPE TRANSCRIPTIONAL REGULATOR BETI"/>
    <property type="match status" value="1"/>
</dbReference>
<feature type="DNA-binding region" description="H-T-H motif" evidence="4">
    <location>
        <begin position="30"/>
        <end position="49"/>
    </location>
</feature>
<evidence type="ECO:0000259" key="5">
    <source>
        <dbReference type="PROSITE" id="PS50977"/>
    </source>
</evidence>
<evidence type="ECO:0000256" key="3">
    <source>
        <dbReference type="ARBA" id="ARBA00023163"/>
    </source>
</evidence>
<dbReference type="InterPro" id="IPR036271">
    <property type="entry name" value="Tet_transcr_reg_TetR-rel_C_sf"/>
</dbReference>
<evidence type="ECO:0000313" key="7">
    <source>
        <dbReference type="Proteomes" id="UP000712713"/>
    </source>
</evidence>
<dbReference type="GO" id="GO:0003700">
    <property type="term" value="F:DNA-binding transcription factor activity"/>
    <property type="evidence" value="ECO:0007669"/>
    <property type="project" value="TreeGrafter"/>
</dbReference>
<dbReference type="InterPro" id="IPR050109">
    <property type="entry name" value="HTH-type_TetR-like_transc_reg"/>
</dbReference>
<dbReference type="PRINTS" id="PR00455">
    <property type="entry name" value="HTHTETR"/>
</dbReference>
<reference evidence="6" key="1">
    <citation type="journal article" date="2021" name="PeerJ">
        <title>Extensive microbial diversity within the chicken gut microbiome revealed by metagenomics and culture.</title>
        <authorList>
            <person name="Gilroy R."/>
            <person name="Ravi A."/>
            <person name="Getino M."/>
            <person name="Pursley I."/>
            <person name="Horton D.L."/>
            <person name="Alikhan N.F."/>
            <person name="Baker D."/>
            <person name="Gharbi K."/>
            <person name="Hall N."/>
            <person name="Watson M."/>
            <person name="Adriaenssens E.M."/>
            <person name="Foster-Nyarko E."/>
            <person name="Jarju S."/>
            <person name="Secka A."/>
            <person name="Antonio M."/>
            <person name="Oren A."/>
            <person name="Chaudhuri R.R."/>
            <person name="La Ragione R."/>
            <person name="Hildebrand F."/>
            <person name="Pallen M.J."/>
        </authorList>
    </citation>
    <scope>NUCLEOTIDE SEQUENCE</scope>
    <source>
        <strain evidence="6">ChiGjej3B3-7470</strain>
    </source>
</reference>
<keyword evidence="3" id="KW-0804">Transcription</keyword>
<name>A0A921ELV8_9ACTN</name>
<feature type="domain" description="HTH tetR-type" evidence="5">
    <location>
        <begin position="7"/>
        <end position="67"/>
    </location>
</feature>
<dbReference type="PANTHER" id="PTHR30055">
    <property type="entry name" value="HTH-TYPE TRANSCRIPTIONAL REGULATOR RUTR"/>
    <property type="match status" value="1"/>
</dbReference>
<dbReference type="Pfam" id="PF00440">
    <property type="entry name" value="TetR_N"/>
    <property type="match status" value="1"/>
</dbReference>
<organism evidence="6 7">
    <name type="scientific">Tessaracoccus flavescens</name>
    <dbReference type="NCBI Taxonomy" id="399497"/>
    <lineage>
        <taxon>Bacteria</taxon>
        <taxon>Bacillati</taxon>
        <taxon>Actinomycetota</taxon>
        <taxon>Actinomycetes</taxon>
        <taxon>Propionibacteriales</taxon>
        <taxon>Propionibacteriaceae</taxon>
        <taxon>Tessaracoccus</taxon>
    </lineage>
</organism>
<dbReference type="InterPro" id="IPR001647">
    <property type="entry name" value="HTH_TetR"/>
</dbReference>
<dbReference type="AlphaFoldDB" id="A0A921ELV8"/>
<reference evidence="6" key="2">
    <citation type="submission" date="2021-09" db="EMBL/GenBank/DDBJ databases">
        <authorList>
            <person name="Gilroy R."/>
        </authorList>
    </citation>
    <scope>NUCLEOTIDE SEQUENCE</scope>
    <source>
        <strain evidence="6">ChiGjej3B3-7470</strain>
    </source>
</reference>
<dbReference type="SUPFAM" id="SSF48498">
    <property type="entry name" value="Tetracyclin repressor-like, C-terminal domain"/>
    <property type="match status" value="1"/>
</dbReference>